<proteinExistence type="predicted"/>
<organism evidence="2 3">
    <name type="scientific">Rhizophagus irregularis</name>
    <dbReference type="NCBI Taxonomy" id="588596"/>
    <lineage>
        <taxon>Eukaryota</taxon>
        <taxon>Fungi</taxon>
        <taxon>Fungi incertae sedis</taxon>
        <taxon>Mucoromycota</taxon>
        <taxon>Glomeromycotina</taxon>
        <taxon>Glomeromycetes</taxon>
        <taxon>Glomerales</taxon>
        <taxon>Glomeraceae</taxon>
        <taxon>Rhizophagus</taxon>
    </lineage>
</organism>
<dbReference type="VEuPathDB" id="FungiDB:RhiirFUN_024970"/>
<dbReference type="VEuPathDB" id="FungiDB:RhiirA1_443394"/>
<evidence type="ECO:0000313" key="3">
    <source>
        <dbReference type="Proteomes" id="UP000234323"/>
    </source>
</evidence>
<dbReference type="AlphaFoldDB" id="A0A2I1H9Q8"/>
<feature type="compositionally biased region" description="Acidic residues" evidence="1">
    <location>
        <begin position="68"/>
        <end position="86"/>
    </location>
</feature>
<accession>A0A2I1H9Q8</accession>
<keyword evidence="3" id="KW-1185">Reference proteome</keyword>
<dbReference type="VEuPathDB" id="FungiDB:FUN_015639"/>
<dbReference type="VEuPathDB" id="FungiDB:RhiirFUN_010666"/>
<comment type="caution">
    <text evidence="2">The sequence shown here is derived from an EMBL/GenBank/DDBJ whole genome shotgun (WGS) entry which is preliminary data.</text>
</comment>
<dbReference type="EMBL" id="LLXI01001901">
    <property type="protein sequence ID" value="PKY55609.1"/>
    <property type="molecule type" value="Genomic_DNA"/>
</dbReference>
<gene>
    <name evidence="2" type="ORF">RhiirA4_504931</name>
</gene>
<dbReference type="Proteomes" id="UP000234323">
    <property type="component" value="Unassembled WGS sequence"/>
</dbReference>
<evidence type="ECO:0000256" key="1">
    <source>
        <dbReference type="SAM" id="MobiDB-lite"/>
    </source>
</evidence>
<evidence type="ECO:0000313" key="2">
    <source>
        <dbReference type="EMBL" id="PKY55609.1"/>
    </source>
</evidence>
<dbReference type="VEuPathDB" id="FungiDB:RhiirA1_454521"/>
<reference evidence="2 3" key="1">
    <citation type="submission" date="2015-10" db="EMBL/GenBank/DDBJ databases">
        <title>Genome analyses suggest a sexual origin of heterokaryosis in a supposedly ancient asexual fungus.</title>
        <authorList>
            <person name="Ropars J."/>
            <person name="Sedzielewska K."/>
            <person name="Noel J."/>
            <person name="Charron P."/>
            <person name="Farinelli L."/>
            <person name="Marton T."/>
            <person name="Kruger M."/>
            <person name="Pelin A."/>
            <person name="Brachmann A."/>
            <person name="Corradi N."/>
        </authorList>
    </citation>
    <scope>NUCLEOTIDE SEQUENCE [LARGE SCALE GENOMIC DNA]</scope>
    <source>
        <strain evidence="2 3">A4</strain>
    </source>
</reference>
<dbReference type="VEuPathDB" id="FungiDB:FUN_023059"/>
<sequence length="850" mass="98342">MSLHENNNLFDSLFENFTEGSEESDNYVDSDNVSDDYEFLDSCIDLEERNVSFLHKIFIDNDEISSSDSDNYEFDLESEGESENESQNDIYNNSGEFDEIINNIEQKELTACVVIDFSDGKFQRCGNKEGNIRQLRNLIGTWQVDRDVIREVDGNLQKLGVCDSHFQFDNKYLHNSKEKQLKKFEMGMIQWRRCISCNKKGKKGNTCEQLHLEDTSKGLEFLGNWLIHFSQTQNEEIKNEALIALVNALIPFTSFPISNKQALAKSISSDINQIPSLFIIKMLFIKSSKKTNNQNLKINDYEELGRVIGKKLWDSRSDINEKTSSLNLPQTIQEYYNAFPNFLTSFFLGIINKLQEKKLEINNHQQRKRQKPLSTINNERTIKIVTFITSMITGLAFPSLKLWLPQVLASLCRKPRLLSSLYQLLTICHVTSHTDRHERKLANTRMEKANPAKRLIQENNIWNLAIIDNIDFKEKSFKFGNIYDVTRGSSHAILRMAFQAQLPINRTEPEAHLLMLLSLNPNSDEEILRAAEMYKKDFNLKDSDFLDIVADEAIYRRLIKGKKKWPKLRPHLGQWHTSKDFCSVLLVLFSSYGLLSLASRLGVRFLDKFEIAVDYRSTARILDLLWIAVGIAINIYITSKNIPFSEIMDGKNDTHICLKVWYLYYKWAGIWKAHRMGIRIGNFNIQRDSLAAAAPLFASAAKSNYTTAIAHFLSTIAAHPQLEENLHHVGSFKIPREKNEENDPFYTCFGFDEALKTFGVKYIKQNITGNTIDEKNLRNQIKACQDERERIDLLLYEYLDNNTVLHTERTSESRRESLWNLVDDLINVFGMSDPLSHNLFKEYPPTELHH</sequence>
<name>A0A2I1H9Q8_9GLOM</name>
<protein>
    <submittedName>
        <fullName evidence="2">Uncharacterized protein</fullName>
    </submittedName>
</protein>
<feature type="region of interest" description="Disordered" evidence="1">
    <location>
        <begin position="68"/>
        <end position="88"/>
    </location>
</feature>